<dbReference type="PANTHER" id="PTHR38248">
    <property type="entry name" value="FUNK1 6"/>
    <property type="match status" value="1"/>
</dbReference>
<evidence type="ECO:0000313" key="3">
    <source>
        <dbReference type="EMBL" id="KAK7686751.1"/>
    </source>
</evidence>
<evidence type="ECO:0000259" key="2">
    <source>
        <dbReference type="Pfam" id="PF17667"/>
    </source>
</evidence>
<keyword evidence="4" id="KW-1185">Reference proteome</keyword>
<protein>
    <recommendedName>
        <fullName evidence="2">Fungal-type protein kinase domain-containing protein</fullName>
    </recommendedName>
</protein>
<evidence type="ECO:0000313" key="4">
    <source>
        <dbReference type="Proteomes" id="UP001385951"/>
    </source>
</evidence>
<proteinExistence type="predicted"/>
<feature type="domain" description="Fungal-type protein kinase" evidence="2">
    <location>
        <begin position="391"/>
        <end position="764"/>
    </location>
</feature>
<gene>
    <name evidence="3" type="ORF">QCA50_010351</name>
</gene>
<dbReference type="InterPro" id="IPR040976">
    <property type="entry name" value="Pkinase_fungal"/>
</dbReference>
<dbReference type="EMBL" id="JASBNA010000016">
    <property type="protein sequence ID" value="KAK7686751.1"/>
    <property type="molecule type" value="Genomic_DNA"/>
</dbReference>
<dbReference type="PANTHER" id="PTHR38248:SF2">
    <property type="entry name" value="FUNK1 11"/>
    <property type="match status" value="1"/>
</dbReference>
<dbReference type="Pfam" id="PF17667">
    <property type="entry name" value="Pkinase_fungal"/>
    <property type="match status" value="1"/>
</dbReference>
<dbReference type="Proteomes" id="UP001385951">
    <property type="component" value="Unassembled WGS sequence"/>
</dbReference>
<sequence>MDFLNISVLRDYLSRIPYPPSNYYHFDTTSDTDSDINMEGPSSEPPPRNGRIEESQAEAASYIPPSAGHVYPQTPKKQTHPYQPLSLQTNTKTPMRPSMQNAILTDEGVCDADVKAFIEQEFKLHVIRDYPIADFVAQVWKFDSSKLPPLPDGESYSLSGGLCSDYITAKQYLKTRQDDGLIKLHQFAETRACHIFESLFRHTAKSLVDYWNRYDPGKASEIEKDRFRGTLKFLQESIVTGNYAKFKPDFANVADGSKEPSLDTIFWEAIGYFAELKKRSKVKDSGIGNDVIIDLKNIPTVAPTACNLRATPSAEQPAISDSHSRKRSRVDSNPALQDRPFKQHRSRTPASQRGTKQEGPPRIPDPDNIDDCPGFTHNEVQAIKYLNELISHGIRNYASGFLVEDQKLSLWYGDRFGIIKSRYLNLVKEPHYFLLVVAALTHASCFDLGFCPLVRKIPRDSLSYATASLRVPSALDVTGQDLGNLEFALNVSGKKPINTSYGTMGRGTTVIPILASGRSLELFGGDRLVAKISWQPVKRNEEGNIRRVRTRLAHATQFEAREALKYIVDFKCSTSLAIDNPDVGLPRVFMSHIPAIDEQDLRDFRVMVMKEYLPLQLIDTPEELQLVFRHSVTGHHWAWQVAGVLHRDVSVTNIMFYRTPNGIVGVLCDWDLSDTKEDIGEEKPLAVDHKGLQAVEESARCEAAHANIDMPSARPVDDESAHKRKARYRTGTGPFMALDLLSPGPTPIHLYRHDLESFFWVLAYFIIAHNPEQHTIGRVNEWTGSNLKTVGDNKREFLLDPNAKKRVVNKAHTRYTNFIHRVLWRLQLMFVKVEGKVSQIRASRVAYMDAIATGDKEEEVSVAKDLIDICRDRNERATFDGFMLLLTRPIG</sequence>
<dbReference type="AlphaFoldDB" id="A0AAW0G0J1"/>
<feature type="region of interest" description="Disordered" evidence="1">
    <location>
        <begin position="25"/>
        <end position="57"/>
    </location>
</feature>
<organism evidence="3 4">
    <name type="scientific">Cerrena zonata</name>
    <dbReference type="NCBI Taxonomy" id="2478898"/>
    <lineage>
        <taxon>Eukaryota</taxon>
        <taxon>Fungi</taxon>
        <taxon>Dikarya</taxon>
        <taxon>Basidiomycota</taxon>
        <taxon>Agaricomycotina</taxon>
        <taxon>Agaricomycetes</taxon>
        <taxon>Polyporales</taxon>
        <taxon>Cerrenaceae</taxon>
        <taxon>Cerrena</taxon>
    </lineage>
</organism>
<accession>A0AAW0G0J1</accession>
<evidence type="ECO:0000256" key="1">
    <source>
        <dbReference type="SAM" id="MobiDB-lite"/>
    </source>
</evidence>
<dbReference type="SUPFAM" id="SSF56112">
    <property type="entry name" value="Protein kinase-like (PK-like)"/>
    <property type="match status" value="1"/>
</dbReference>
<reference evidence="3 4" key="1">
    <citation type="submission" date="2022-09" db="EMBL/GenBank/DDBJ databases">
        <authorList>
            <person name="Palmer J.M."/>
        </authorList>
    </citation>
    <scope>NUCLEOTIDE SEQUENCE [LARGE SCALE GENOMIC DNA]</scope>
    <source>
        <strain evidence="3 4">DSM 7382</strain>
    </source>
</reference>
<feature type="region of interest" description="Disordered" evidence="1">
    <location>
        <begin position="309"/>
        <end position="371"/>
    </location>
</feature>
<dbReference type="Gene3D" id="1.10.510.10">
    <property type="entry name" value="Transferase(Phosphotransferase) domain 1"/>
    <property type="match status" value="1"/>
</dbReference>
<dbReference type="InterPro" id="IPR011009">
    <property type="entry name" value="Kinase-like_dom_sf"/>
</dbReference>
<name>A0AAW0G0J1_9APHY</name>
<comment type="caution">
    <text evidence="3">The sequence shown here is derived from an EMBL/GenBank/DDBJ whole genome shotgun (WGS) entry which is preliminary data.</text>
</comment>